<dbReference type="GO" id="GO:0005655">
    <property type="term" value="C:nucleolar ribonuclease P complex"/>
    <property type="evidence" value="ECO:0007669"/>
    <property type="project" value="InterPro"/>
</dbReference>
<evidence type="ECO:0000259" key="5">
    <source>
        <dbReference type="Pfam" id="PF06978"/>
    </source>
</evidence>
<reference evidence="8" key="1">
    <citation type="submission" date="2022-12" db="EMBL/GenBank/DDBJ databases">
        <title>Draft genome assemblies for two species of Escallonia (Escalloniales).</title>
        <authorList>
            <person name="Chanderbali A."/>
            <person name="Dervinis C."/>
            <person name="Anghel I."/>
            <person name="Soltis D."/>
            <person name="Soltis P."/>
            <person name="Zapata F."/>
        </authorList>
    </citation>
    <scope>NUCLEOTIDE SEQUENCE</scope>
    <source>
        <strain evidence="8">UCBG92.1500</strain>
        <tissue evidence="8">Leaf</tissue>
    </source>
</reference>
<dbReference type="PANTHER" id="PTHR22731:SF3">
    <property type="entry name" value="RIBONUCLEASES P_MRP PROTEIN SUBUNIT POP1"/>
    <property type="match status" value="1"/>
</dbReference>
<dbReference type="InterPro" id="IPR039182">
    <property type="entry name" value="Pop1"/>
</dbReference>
<proteinExistence type="predicted"/>
<dbReference type="Pfam" id="PF06978">
    <property type="entry name" value="POP1_N"/>
    <property type="match status" value="1"/>
</dbReference>
<name>A0AA88QKJ8_9ASTE</name>
<gene>
    <name evidence="8" type="ORF">RJ640_021722</name>
</gene>
<feature type="region of interest" description="Disordered" evidence="4">
    <location>
        <begin position="1"/>
        <end position="21"/>
    </location>
</feature>
<dbReference type="AlphaFoldDB" id="A0AA88QKJ8"/>
<evidence type="ECO:0000259" key="7">
    <source>
        <dbReference type="Pfam" id="PF22770"/>
    </source>
</evidence>
<dbReference type="InterPro" id="IPR009723">
    <property type="entry name" value="Pop1_N"/>
</dbReference>
<dbReference type="InterPro" id="IPR055079">
    <property type="entry name" value="POP1_C"/>
</dbReference>
<comment type="subcellular location">
    <subcellularLocation>
        <location evidence="1">Nucleus</location>
    </subcellularLocation>
</comment>
<comment type="caution">
    <text evidence="8">The sequence shown here is derived from an EMBL/GenBank/DDBJ whole genome shotgun (WGS) entry which is preliminary data.</text>
</comment>
<feature type="domain" description="POP1 C-terminal" evidence="7">
    <location>
        <begin position="670"/>
        <end position="759"/>
    </location>
</feature>
<sequence>MTVEGSKQPRLSAAPPPRTLNVQKFAESRASELETLHSVVAKRLDSDFRSRRNKRRRTASHDNRVTKNKSRKKQKVGVVDSSKKDILKNDRKKIPRYVRRKNEFKKNPVSGLSTSGDGTKRLRTHMWHAKRFTMTKLWGFHLPLGLQGRGKGSRALLKWVKQEAGSLLSILKAVLVPSASVHSEDICHNLHHFEASSSRAIAPVTYMWQPLQERCAGLDAAGHDADGCDGPRNIDSCSSARRVWIWIHASAFREGYEVLRSVCQRQHSSVVKKCSVAEDYSETRLKLTNFFENEDEVSSATVLSLTVSDPRVLIEKGVANVPEAVKGHNSVCLESEECSKLSDCMDLWGAPKWLCPPVEESVLCMEKRHQRLGFFCLGGHSSGEVNASTEGQFSRLCPILLLRSSNPNVSVLRCSIILPLSWVKAFWIPLISNGAHAIGLREKHWIACEGGLPYFPSDFPDCNAYSSFMATKAAASGQDASRRPSSMRPLRVPIPPPWDSICFSLNKKSILLGDSQSRPGELCAENVVHDHPLTSSSSGVRGIPAVSGHGVPLQGIVARTPCMLVHFLHSISGDHLLLFPAVPDKKKCISKSMKDEVVLSQGSSRVISPVKNDKRLCFLRVLLQAFKEGVFEEGAVVCAPHPTDITLWTSGTDKNVELQITQSSLRSYFAQQPSGKWEVREPEDPKAREFHRRPIGFVTSGFVRGSKRPVAGALCEAVSLACLREEQWKAVPAQKRREEIYVLVRNLKSTAYRLALASIALEHHKADMEYM</sequence>
<feature type="compositionally biased region" description="Basic residues" evidence="4">
    <location>
        <begin position="66"/>
        <end position="75"/>
    </location>
</feature>
<dbReference type="EMBL" id="JAVXUO010002922">
    <property type="protein sequence ID" value="KAK2968333.1"/>
    <property type="molecule type" value="Genomic_DNA"/>
</dbReference>
<evidence type="ECO:0000313" key="8">
    <source>
        <dbReference type="EMBL" id="KAK2968333.1"/>
    </source>
</evidence>
<organism evidence="8 9">
    <name type="scientific">Escallonia rubra</name>
    <dbReference type="NCBI Taxonomy" id="112253"/>
    <lineage>
        <taxon>Eukaryota</taxon>
        <taxon>Viridiplantae</taxon>
        <taxon>Streptophyta</taxon>
        <taxon>Embryophyta</taxon>
        <taxon>Tracheophyta</taxon>
        <taxon>Spermatophyta</taxon>
        <taxon>Magnoliopsida</taxon>
        <taxon>eudicotyledons</taxon>
        <taxon>Gunneridae</taxon>
        <taxon>Pentapetalae</taxon>
        <taxon>asterids</taxon>
        <taxon>campanulids</taxon>
        <taxon>Escalloniales</taxon>
        <taxon>Escalloniaceae</taxon>
        <taxon>Escallonia</taxon>
    </lineage>
</organism>
<feature type="domain" description="Pop1 N-terminal" evidence="5">
    <location>
        <begin position="122"/>
        <end position="144"/>
    </location>
</feature>
<feature type="region of interest" description="Disordered" evidence="4">
    <location>
        <begin position="44"/>
        <end position="84"/>
    </location>
</feature>
<accession>A0AA88QKJ8</accession>
<evidence type="ECO:0000256" key="2">
    <source>
        <dbReference type="ARBA" id="ARBA00022694"/>
    </source>
</evidence>
<evidence type="ECO:0000256" key="3">
    <source>
        <dbReference type="ARBA" id="ARBA00023242"/>
    </source>
</evidence>
<dbReference type="GO" id="GO:0000172">
    <property type="term" value="C:ribonuclease MRP complex"/>
    <property type="evidence" value="ECO:0007669"/>
    <property type="project" value="InterPro"/>
</dbReference>
<dbReference type="GO" id="GO:0001682">
    <property type="term" value="P:tRNA 5'-leader removal"/>
    <property type="evidence" value="ECO:0007669"/>
    <property type="project" value="InterPro"/>
</dbReference>
<dbReference type="Proteomes" id="UP001187471">
    <property type="component" value="Unassembled WGS sequence"/>
</dbReference>
<keyword evidence="9" id="KW-1185">Reference proteome</keyword>
<feature type="domain" description="POPLD" evidence="6">
    <location>
        <begin position="414"/>
        <end position="489"/>
    </location>
</feature>
<dbReference type="InterPro" id="IPR012590">
    <property type="entry name" value="POPLD_dom"/>
</dbReference>
<dbReference type="Pfam" id="PF08170">
    <property type="entry name" value="POPLD"/>
    <property type="match status" value="1"/>
</dbReference>
<evidence type="ECO:0000256" key="4">
    <source>
        <dbReference type="SAM" id="MobiDB-lite"/>
    </source>
</evidence>
<dbReference type="PANTHER" id="PTHR22731">
    <property type="entry name" value="RIBONUCLEASES P/MRP PROTEIN SUBUNIT POP1"/>
    <property type="match status" value="1"/>
</dbReference>
<dbReference type="Pfam" id="PF22770">
    <property type="entry name" value="POP1_C"/>
    <property type="match status" value="1"/>
</dbReference>
<evidence type="ECO:0000313" key="9">
    <source>
        <dbReference type="Proteomes" id="UP001187471"/>
    </source>
</evidence>
<protein>
    <submittedName>
        <fullName evidence="8">Uncharacterized protein</fullName>
    </submittedName>
</protein>
<keyword evidence="2" id="KW-0819">tRNA processing</keyword>
<evidence type="ECO:0000259" key="6">
    <source>
        <dbReference type="Pfam" id="PF08170"/>
    </source>
</evidence>
<evidence type="ECO:0000256" key="1">
    <source>
        <dbReference type="ARBA" id="ARBA00004123"/>
    </source>
</evidence>
<keyword evidence="3" id="KW-0539">Nucleus</keyword>